<dbReference type="Gene3D" id="1.10.8.430">
    <property type="entry name" value="Helical domain of apoptotic protease-activating factors"/>
    <property type="match status" value="1"/>
</dbReference>
<name>A0ABD3LPF3_EUCGL</name>
<organism evidence="8 9">
    <name type="scientific">Eucalyptus globulus</name>
    <name type="common">Tasmanian blue gum</name>
    <dbReference type="NCBI Taxonomy" id="34317"/>
    <lineage>
        <taxon>Eukaryota</taxon>
        <taxon>Viridiplantae</taxon>
        <taxon>Streptophyta</taxon>
        <taxon>Embryophyta</taxon>
        <taxon>Tracheophyta</taxon>
        <taxon>Spermatophyta</taxon>
        <taxon>Magnoliopsida</taxon>
        <taxon>eudicotyledons</taxon>
        <taxon>Gunneridae</taxon>
        <taxon>Pentapetalae</taxon>
        <taxon>rosids</taxon>
        <taxon>malvids</taxon>
        <taxon>Myrtales</taxon>
        <taxon>Myrtaceae</taxon>
        <taxon>Myrtoideae</taxon>
        <taxon>Eucalypteae</taxon>
        <taxon>Eucalyptus</taxon>
    </lineage>
</organism>
<evidence type="ECO:0000256" key="2">
    <source>
        <dbReference type="ARBA" id="ARBA00022741"/>
    </source>
</evidence>
<dbReference type="EMBL" id="JBJKBG010000001">
    <property type="protein sequence ID" value="KAL3753655.1"/>
    <property type="molecule type" value="Genomic_DNA"/>
</dbReference>
<dbReference type="SUPFAM" id="SSF52058">
    <property type="entry name" value="L domain-like"/>
    <property type="match status" value="2"/>
</dbReference>
<evidence type="ECO:0000313" key="9">
    <source>
        <dbReference type="Proteomes" id="UP001634007"/>
    </source>
</evidence>
<keyword evidence="3" id="KW-0611">Plant defense</keyword>
<protein>
    <recommendedName>
        <fullName evidence="10">AAA+ ATPase domain-containing protein</fullName>
    </recommendedName>
</protein>
<feature type="domain" description="Disease resistance protein At4g27190-like leucine-rich repeats" evidence="7">
    <location>
        <begin position="805"/>
        <end position="900"/>
    </location>
</feature>
<evidence type="ECO:0000313" key="8">
    <source>
        <dbReference type="EMBL" id="KAL3753655.1"/>
    </source>
</evidence>
<feature type="domain" description="Disease resistance protein At4g27190-like leucine-rich repeats" evidence="7">
    <location>
        <begin position="1184"/>
        <end position="1333"/>
    </location>
</feature>
<dbReference type="InterPro" id="IPR002182">
    <property type="entry name" value="NB-ARC"/>
</dbReference>
<dbReference type="InterPro" id="IPR057135">
    <property type="entry name" value="At4g27190-like_LRR"/>
</dbReference>
<feature type="domain" description="Disease resistance protein At4g27190-like leucine-rich repeats" evidence="7">
    <location>
        <begin position="1502"/>
        <end position="1606"/>
    </location>
</feature>
<feature type="domain" description="NB-ARC" evidence="6">
    <location>
        <begin position="188"/>
        <end position="361"/>
    </location>
</feature>
<dbReference type="Pfam" id="PF23247">
    <property type="entry name" value="LRR_RPS2"/>
    <property type="match status" value="8"/>
</dbReference>
<feature type="domain" description="Disease resistance protein At4g27190-like leucine-rich repeats" evidence="7">
    <location>
        <begin position="1652"/>
        <end position="1800"/>
    </location>
</feature>
<dbReference type="GO" id="GO:0005524">
    <property type="term" value="F:ATP binding"/>
    <property type="evidence" value="ECO:0007669"/>
    <property type="project" value="UniProtKB-KW"/>
</dbReference>
<feature type="domain" description="Disease resistance protein At4g27190-like leucine-rich repeats" evidence="7">
    <location>
        <begin position="970"/>
        <end position="1113"/>
    </location>
</feature>
<evidence type="ECO:0000256" key="3">
    <source>
        <dbReference type="ARBA" id="ARBA00022821"/>
    </source>
</evidence>
<dbReference type="Pfam" id="PF00931">
    <property type="entry name" value="NB-ARC"/>
    <property type="match status" value="1"/>
</dbReference>
<comment type="similarity">
    <text evidence="1">Belongs to the disease resistance NB-LRR family.</text>
</comment>
<sequence length="2322" mass="264162">MSIDSVVSIAWDVLKWAVVPIKRQFGYVISSKSYARDLQKEVGKLAYEAERIQNAVEEARKNLRNVYSPITEWQASAEKALNESRNLLHDFEKASKNCCHGCLPDPNCRYQFSTKAKDKIEDIKQLTQDCSQFKDISFNGPAPGNVAASTPARREDKDFVHSATATTFASSASTSIKLKDDGIIKSRESIMQEIMATLADNNNRVVGIYGMGGLGKSTLLVEAERRIKKEKLFDWVAKADVSENQDIKRIQGEIAHALDLDIKDVEYVNSRAERLSTRLEEEERAKKKVLIILDNLWKGLDLKLVGIPCGHDNKVIGCKLLLTSRFQDVLRREMGCDKDFRLKELKDEEAKRLFERTVGDKVHDDPFKSLVDEALHKCAGLPFLIIAMANIFKDADFYEWKDVLRQIEKSTNEGISESINKMLQLSYDRFKGEYGKEVKSLLRLCAIYGVSKPSLENLVRYGMGSRLFQEDSNMDEIRNRLHSLIQTLKASSLLLVDDEDVDGFKIHDLVRKFVALVASRDDPFLVLKDNDKSVIELPKDKLKSCTAACFPFVDMKELPKELDCPEMRIFLLFTNNKSLKVPNSCFNSMRKLMVLHLSQVRLTCSPSPFQFLENLHTLYLDGCSLEDVAMIGELKGLNILSFVNSKIQRLPKEIGQLVELRLLDLNHCSRLEIIEPGVLGSLMKLEELYMENSFDLWNAVEQTPSTNAKLIELNNMKNLCALHVSILDPSMLPEDLNVKKLTKFKIHIGDMRLRKSHKGSRTLELKLDPTSDVLQKGCIQILLGKTDDLFLDGSNGIEQSICTLSQEGFPKLKHLHVKNSPSIPYILRSPSHTDFKTLESLILDNLINLEQLCSNHISSNSFIALKKIRVESCNKMEILFPLSLLKELPQLEEIQAIKCNLMQEIVQVDNCGEVELRNLHVLELRNLPNIKNFFTQGTALSSSTSKDQVGNLVTFFNGQQVSIPSLESLTMDGLPNLEDLWTDESPLGLSNLQLLMVSSCKSLSKVINSRSLTKLHKLHTLTVQGCISVQEIFDIDGLGADANIETLSDLNTICINDLVSLRCIWNKNPCGIVKFHNLKILRVYNCNNLQFLFFPSMVQSLAQLKELNVWNCKNMEAIIMEEEGLRVETSETLVFMMLTDLIFEDLESLTCFFRKKCTPKARDEDPIKSCYTVLFNQEVALPSLETLNISGMNNIEIIWDNQVATDSFHKLKSLQVWRCHKLLNIVPSCILGWLKSLESLEVSNCGSLEVVFKLKPVNPLDGHLVAHLPLKKLELHRLPELKCVWDKELHSQVKFQCLHFVTISGCKSLASLFPTSIAIQLTQLEKLEICTCGIVELIEKEGLVPKVVFPRLTSLKLEHLTELKCIHTRIQALCWPALKMLEVYGCNKVEILAAQLENEMPLHKQPLFLIEKGAFPNLQELKLDLSERMEVWYVHFHDGEVFDKLRVLELHLFSKESVVSICRFLWSLTNLEKLVVCKSYLEELTIIMEAIQGPSHEQKVILPFPRFFQRLKTLDVSCCNGLSNMFTPTIAGNLVELTKLRISNCKMLTEIICGEGVQEGLVVAFNQLKHMELDGLIELRCFSSIKNTLKFPLLENVIVSGCPCMKFFSEGPIKAPKLEGVQVSTEAWFWKGNLNITIQTMFEEMGTVAGVKSLRLSEFPELIGKWHSELNPIKLSWQLDSLMVDKCPSFINAIPSRLMFLLHNLEELQVCDCESLEEIFDRKGLLGVGSTRLLPSLRSLDLVNLPKLRRLWHNNLQGTLRFNAIYSLTLYNCSNLKHAFTSLMARCLANLSEIEIKECGQMEGVIVEEEGQGSTVEKITFPRLWFMKLECMPKLTSFLSGRKNPLECPTLEYLTIAYCSKMKSLTWQSLMEIDHYTPSLFTPQVQFPQLKSMVLSHMDNLSKIWTDNPQETLTFEHLQKVKVENCKSLENLFPHWVATSLTQLEELQVESCGLKEIITSGDDTSCSHTTQFIFPQLTSLVFHDMSQLKSFCPNLLTLNWPFLKELRVTHCDKLNMLSLVTSMNKWTQRDDQHVILDHEANFSLDRGIPTLERLLLVDKDIQTIQNGKFSDDVFGQPKALTLACFHDENDVFPPIFLLQRFQNLQSLEVFCSSFEDIFPDERLVDEGKHMVLENLKELKLSKLYNLKHVWREGRLVAKVLQSIGKFEVCDCPGLTTLFPAVTSFRNLTNLVVKNSSGLMHLVTISAITNLVHVTNMTIIGCERMEEVVTNDENGEGKVISLEKLRQLTLQHLPNLVCFSSTRSCIFKFPSLTHIEVEDCSQMKIFSKGTLSTPKLCYASLFKYEWRWNWEGDLNTTIQKLSA</sequence>
<evidence type="ECO:0000256" key="1">
    <source>
        <dbReference type="ARBA" id="ARBA00008894"/>
    </source>
</evidence>
<keyword evidence="2" id="KW-0547">Nucleotide-binding</keyword>
<feature type="domain" description="Disease resistance protein At4g27190-like leucine-rich repeats" evidence="7">
    <location>
        <begin position="2182"/>
        <end position="2283"/>
    </location>
</feature>
<feature type="domain" description="Disease resistance protein At4g27190-like leucine-rich repeats" evidence="7">
    <location>
        <begin position="1851"/>
        <end position="1953"/>
    </location>
</feature>
<dbReference type="Gene3D" id="3.80.10.10">
    <property type="entry name" value="Ribonuclease Inhibitor"/>
    <property type="match status" value="6"/>
</dbReference>
<evidence type="ECO:0000256" key="5">
    <source>
        <dbReference type="SAM" id="Coils"/>
    </source>
</evidence>
<keyword evidence="9" id="KW-1185">Reference proteome</keyword>
<keyword evidence="4" id="KW-0067">ATP-binding</keyword>
<dbReference type="PANTHER" id="PTHR33463:SF203">
    <property type="entry name" value="AAA+ ATPASE DOMAIN-CONTAINING PROTEIN"/>
    <property type="match status" value="1"/>
</dbReference>
<dbReference type="Proteomes" id="UP001634007">
    <property type="component" value="Unassembled WGS sequence"/>
</dbReference>
<keyword evidence="5" id="KW-0175">Coiled coil</keyword>
<evidence type="ECO:0000259" key="7">
    <source>
        <dbReference type="Pfam" id="PF23247"/>
    </source>
</evidence>
<accession>A0ABD3LPF3</accession>
<dbReference type="PANTHER" id="PTHR33463">
    <property type="entry name" value="NB-ARC DOMAIN-CONTAINING PROTEIN-RELATED"/>
    <property type="match status" value="1"/>
</dbReference>
<dbReference type="InterPro" id="IPR042197">
    <property type="entry name" value="Apaf_helical"/>
</dbReference>
<feature type="coiled-coil region" evidence="5">
    <location>
        <begin position="35"/>
        <end position="62"/>
    </location>
</feature>
<dbReference type="InterPro" id="IPR032675">
    <property type="entry name" value="LRR_dom_sf"/>
</dbReference>
<dbReference type="Gene3D" id="3.40.50.300">
    <property type="entry name" value="P-loop containing nucleotide triphosphate hydrolases"/>
    <property type="match status" value="1"/>
</dbReference>
<evidence type="ECO:0008006" key="10">
    <source>
        <dbReference type="Google" id="ProtNLM"/>
    </source>
</evidence>
<reference evidence="8 9" key="1">
    <citation type="submission" date="2024-11" db="EMBL/GenBank/DDBJ databases">
        <title>Chromosome-level genome assembly of Eucalyptus globulus Labill. provides insights into its genome evolution.</title>
        <authorList>
            <person name="Li X."/>
        </authorList>
    </citation>
    <scope>NUCLEOTIDE SEQUENCE [LARGE SCALE GENOMIC DNA]</scope>
    <source>
        <strain evidence="8">CL2024</strain>
        <tissue evidence="8">Fresh tender leaves</tissue>
    </source>
</reference>
<proteinExistence type="inferred from homology"/>
<dbReference type="PRINTS" id="PR00364">
    <property type="entry name" value="DISEASERSIST"/>
</dbReference>
<dbReference type="InterPro" id="IPR027417">
    <property type="entry name" value="P-loop_NTPase"/>
</dbReference>
<comment type="caution">
    <text evidence="8">The sequence shown here is derived from an EMBL/GenBank/DDBJ whole genome shotgun (WGS) entry which is preliminary data.</text>
</comment>
<evidence type="ECO:0000259" key="6">
    <source>
        <dbReference type="Pfam" id="PF00931"/>
    </source>
</evidence>
<dbReference type="SUPFAM" id="SSF52540">
    <property type="entry name" value="P-loop containing nucleoside triphosphate hydrolases"/>
    <property type="match status" value="1"/>
</dbReference>
<feature type="domain" description="Disease resistance protein At4g27190-like leucine-rich repeats" evidence="7">
    <location>
        <begin position="2051"/>
        <end position="2181"/>
    </location>
</feature>
<dbReference type="InterPro" id="IPR050905">
    <property type="entry name" value="Plant_NBS-LRR"/>
</dbReference>
<dbReference type="GO" id="GO:0006952">
    <property type="term" value="P:defense response"/>
    <property type="evidence" value="ECO:0007669"/>
    <property type="project" value="UniProtKB-KW"/>
</dbReference>
<dbReference type="SUPFAM" id="SSF52047">
    <property type="entry name" value="RNI-like"/>
    <property type="match status" value="3"/>
</dbReference>
<gene>
    <name evidence="8" type="ORF">ACJRO7_000969</name>
</gene>
<evidence type="ECO:0000256" key="4">
    <source>
        <dbReference type="ARBA" id="ARBA00022840"/>
    </source>
</evidence>